<dbReference type="GO" id="GO:0016887">
    <property type="term" value="F:ATP hydrolysis activity"/>
    <property type="evidence" value="ECO:0007669"/>
    <property type="project" value="InterPro"/>
</dbReference>
<dbReference type="GO" id="GO:0004176">
    <property type="term" value="F:ATP-dependent peptidase activity"/>
    <property type="evidence" value="ECO:0007669"/>
    <property type="project" value="TreeGrafter"/>
</dbReference>
<accession>A0A2Z6M505</accession>
<dbReference type="EMBL" id="DF973346">
    <property type="protein sequence ID" value="GAU27046.1"/>
    <property type="molecule type" value="Genomic_DNA"/>
</dbReference>
<dbReference type="AlphaFoldDB" id="A0A2Z6M505"/>
<evidence type="ECO:0000313" key="3">
    <source>
        <dbReference type="EMBL" id="GAU27046.1"/>
    </source>
</evidence>
<sequence>MLVELDGFKQNEGILVIGATNFPEQLDKALARPGRFDRHVVIDRSRRTVTNIGISRVKGILLLLWKNVSKANNVDVKIIARRTARFFSADFANLVNVAAMDSAKAASMHGFDYALKRTFGK</sequence>
<keyword evidence="4" id="KW-1185">Reference proteome</keyword>
<proteinExistence type="inferred from homology"/>
<evidence type="ECO:0000256" key="1">
    <source>
        <dbReference type="RuleBase" id="RU003651"/>
    </source>
</evidence>
<dbReference type="Pfam" id="PF00004">
    <property type="entry name" value="AAA"/>
    <property type="match status" value="1"/>
</dbReference>
<dbReference type="PANTHER" id="PTHR23076:SF37">
    <property type="entry name" value="ATP-DEPENDENT ZINC METALLOPROTEASE FTSH 4, MITOCHONDRIAL"/>
    <property type="match status" value="1"/>
</dbReference>
<dbReference type="GO" id="GO:0009507">
    <property type="term" value="C:chloroplast"/>
    <property type="evidence" value="ECO:0007669"/>
    <property type="project" value="TreeGrafter"/>
</dbReference>
<evidence type="ECO:0000313" key="4">
    <source>
        <dbReference type="Proteomes" id="UP000242715"/>
    </source>
</evidence>
<dbReference type="Gene3D" id="1.10.8.60">
    <property type="match status" value="1"/>
</dbReference>
<evidence type="ECO:0000259" key="2">
    <source>
        <dbReference type="Pfam" id="PF00004"/>
    </source>
</evidence>
<dbReference type="GO" id="GO:0005524">
    <property type="term" value="F:ATP binding"/>
    <property type="evidence" value="ECO:0007669"/>
    <property type="project" value="UniProtKB-KW"/>
</dbReference>
<dbReference type="InterPro" id="IPR003959">
    <property type="entry name" value="ATPase_AAA_core"/>
</dbReference>
<feature type="domain" description="ATPase AAA-type core" evidence="2">
    <location>
        <begin position="1"/>
        <end position="43"/>
    </location>
</feature>
<keyword evidence="1" id="KW-0067">ATP-binding</keyword>
<keyword evidence="1" id="KW-0547">Nucleotide-binding</keyword>
<reference evidence="4" key="1">
    <citation type="journal article" date="2017" name="Front. Plant Sci.">
        <title>Climate Clever Clovers: New Paradigm to Reduce the Environmental Footprint of Ruminants by Breeding Low Methanogenic Forages Utilizing Haplotype Variation.</title>
        <authorList>
            <person name="Kaur P."/>
            <person name="Appels R."/>
            <person name="Bayer P.E."/>
            <person name="Keeble-Gagnere G."/>
            <person name="Wang J."/>
            <person name="Hirakawa H."/>
            <person name="Shirasawa K."/>
            <person name="Vercoe P."/>
            <person name="Stefanova K."/>
            <person name="Durmic Z."/>
            <person name="Nichols P."/>
            <person name="Revell C."/>
            <person name="Isobe S.N."/>
            <person name="Edwards D."/>
            <person name="Erskine W."/>
        </authorList>
    </citation>
    <scope>NUCLEOTIDE SEQUENCE [LARGE SCALE GENOMIC DNA]</scope>
    <source>
        <strain evidence="4">cv. Daliak</strain>
    </source>
</reference>
<dbReference type="PROSITE" id="PS00674">
    <property type="entry name" value="AAA"/>
    <property type="match status" value="1"/>
</dbReference>
<gene>
    <name evidence="3" type="ORF">TSUD_314080</name>
</gene>
<dbReference type="Proteomes" id="UP000242715">
    <property type="component" value="Unassembled WGS sequence"/>
</dbReference>
<dbReference type="Gene3D" id="3.40.50.300">
    <property type="entry name" value="P-loop containing nucleotide triphosphate hydrolases"/>
    <property type="match status" value="1"/>
</dbReference>
<dbReference type="GO" id="GO:0006508">
    <property type="term" value="P:proteolysis"/>
    <property type="evidence" value="ECO:0007669"/>
    <property type="project" value="TreeGrafter"/>
</dbReference>
<organism evidence="3 4">
    <name type="scientific">Trifolium subterraneum</name>
    <name type="common">Subterranean clover</name>
    <dbReference type="NCBI Taxonomy" id="3900"/>
    <lineage>
        <taxon>Eukaryota</taxon>
        <taxon>Viridiplantae</taxon>
        <taxon>Streptophyta</taxon>
        <taxon>Embryophyta</taxon>
        <taxon>Tracheophyta</taxon>
        <taxon>Spermatophyta</taxon>
        <taxon>Magnoliopsida</taxon>
        <taxon>eudicotyledons</taxon>
        <taxon>Gunneridae</taxon>
        <taxon>Pentapetalae</taxon>
        <taxon>rosids</taxon>
        <taxon>fabids</taxon>
        <taxon>Fabales</taxon>
        <taxon>Fabaceae</taxon>
        <taxon>Papilionoideae</taxon>
        <taxon>50 kb inversion clade</taxon>
        <taxon>NPAAA clade</taxon>
        <taxon>Hologalegina</taxon>
        <taxon>IRL clade</taxon>
        <taxon>Trifolieae</taxon>
        <taxon>Trifolium</taxon>
    </lineage>
</organism>
<dbReference type="InterPro" id="IPR003960">
    <property type="entry name" value="ATPase_AAA_CS"/>
</dbReference>
<dbReference type="OrthoDB" id="1413014at2759"/>
<dbReference type="PANTHER" id="PTHR23076">
    <property type="entry name" value="METALLOPROTEASE M41 FTSH"/>
    <property type="match status" value="1"/>
</dbReference>
<dbReference type="InterPro" id="IPR027417">
    <property type="entry name" value="P-loop_NTPase"/>
</dbReference>
<dbReference type="SUPFAM" id="SSF52540">
    <property type="entry name" value="P-loop containing nucleoside triphosphate hydrolases"/>
    <property type="match status" value="1"/>
</dbReference>
<dbReference type="GO" id="GO:0045037">
    <property type="term" value="P:protein import into chloroplast stroma"/>
    <property type="evidence" value="ECO:0007669"/>
    <property type="project" value="TreeGrafter"/>
</dbReference>
<comment type="similarity">
    <text evidence="1">Belongs to the AAA ATPase family.</text>
</comment>
<name>A0A2Z6M505_TRISU</name>
<protein>
    <recommendedName>
        <fullName evidence="2">ATPase AAA-type core domain-containing protein</fullName>
    </recommendedName>
</protein>